<dbReference type="Proteomes" id="UP001194580">
    <property type="component" value="Unassembled WGS sequence"/>
</dbReference>
<dbReference type="PANTHER" id="PTHR10057">
    <property type="entry name" value="PERIPHERAL-TYPE BENZODIAZEPINE RECEPTOR"/>
    <property type="match status" value="1"/>
</dbReference>
<dbReference type="InterPro" id="IPR004307">
    <property type="entry name" value="TspO_MBR"/>
</dbReference>
<keyword evidence="3 7" id="KW-0812">Transmembrane</keyword>
<reference evidence="8" key="1">
    <citation type="journal article" date="2020" name="Fungal Divers.">
        <title>Resolving the Mortierellaceae phylogeny through synthesis of multi-gene phylogenetics and phylogenomics.</title>
        <authorList>
            <person name="Vandepol N."/>
            <person name="Liber J."/>
            <person name="Desiro A."/>
            <person name="Na H."/>
            <person name="Kennedy M."/>
            <person name="Barry K."/>
            <person name="Grigoriev I.V."/>
            <person name="Miller A.N."/>
            <person name="O'Donnell K."/>
            <person name="Stajich J.E."/>
            <person name="Bonito G."/>
        </authorList>
    </citation>
    <scope>NUCLEOTIDE SEQUENCE</scope>
    <source>
        <strain evidence="8">NRRL 28262</strain>
    </source>
</reference>
<name>A0AAD4DL89_9FUNG</name>
<protein>
    <recommendedName>
        <fullName evidence="10">TspO/MBR-related protein</fullName>
    </recommendedName>
</protein>
<evidence type="ECO:0000256" key="5">
    <source>
        <dbReference type="ARBA" id="ARBA00023136"/>
    </source>
</evidence>
<evidence type="ECO:0000256" key="2">
    <source>
        <dbReference type="ARBA" id="ARBA00007524"/>
    </source>
</evidence>
<feature type="region of interest" description="Disordered" evidence="6">
    <location>
        <begin position="209"/>
        <end position="250"/>
    </location>
</feature>
<feature type="transmembrane region" description="Helical" evidence="7">
    <location>
        <begin position="153"/>
        <end position="172"/>
    </location>
</feature>
<dbReference type="GO" id="GO:0033013">
    <property type="term" value="P:tetrapyrrole metabolic process"/>
    <property type="evidence" value="ECO:0007669"/>
    <property type="project" value="UniProtKB-ARBA"/>
</dbReference>
<keyword evidence="5 7" id="KW-0472">Membrane</keyword>
<comment type="caution">
    <text evidence="8">The sequence shown here is derived from an EMBL/GenBank/DDBJ whole genome shotgun (WGS) entry which is preliminary data.</text>
</comment>
<dbReference type="CDD" id="cd15904">
    <property type="entry name" value="TSPO_MBR"/>
    <property type="match status" value="1"/>
</dbReference>
<gene>
    <name evidence="8" type="ORF">BGZ95_011715</name>
</gene>
<feature type="transmembrane region" description="Helical" evidence="7">
    <location>
        <begin position="102"/>
        <end position="121"/>
    </location>
</feature>
<evidence type="ECO:0000256" key="1">
    <source>
        <dbReference type="ARBA" id="ARBA00004141"/>
    </source>
</evidence>
<sequence length="250" mass="26974">MDNFYHSSQNILNTNLARYPALAVGLPLVGGFISATPSTRSAKGYYESLQKSSWAPPASLFGPAWTGLYLSIGYASHLVALHTGPSTGALQPTIQSAARTGLGLYGLNLALNFAWSPLFFWKKQIGAGLVTAGGLFTSAVAVSYYFFKVDKVAGYLTLPYIAWLGYATALNYDIWIKNAQGPAVNHARKFGKDANRLGQDVNNAARHAKSGLESEAKHVKEDVKDAARNANKNAKSAIDSTSDRLDRELR</sequence>
<evidence type="ECO:0000313" key="8">
    <source>
        <dbReference type="EMBL" id="KAG0279971.1"/>
    </source>
</evidence>
<dbReference type="PANTHER" id="PTHR10057:SF0">
    <property type="entry name" value="TRANSLOCATOR PROTEIN"/>
    <property type="match status" value="1"/>
</dbReference>
<evidence type="ECO:0000256" key="3">
    <source>
        <dbReference type="ARBA" id="ARBA00022692"/>
    </source>
</evidence>
<dbReference type="EMBL" id="JAAAIL010000091">
    <property type="protein sequence ID" value="KAG0279971.1"/>
    <property type="molecule type" value="Genomic_DNA"/>
</dbReference>
<evidence type="ECO:0000256" key="7">
    <source>
        <dbReference type="SAM" id="Phobius"/>
    </source>
</evidence>
<evidence type="ECO:0000313" key="9">
    <source>
        <dbReference type="Proteomes" id="UP001194580"/>
    </source>
</evidence>
<dbReference type="FunFam" id="1.20.1260.100:FF:000001">
    <property type="entry name" value="translocator protein 2"/>
    <property type="match status" value="1"/>
</dbReference>
<evidence type="ECO:0000256" key="4">
    <source>
        <dbReference type="ARBA" id="ARBA00022989"/>
    </source>
</evidence>
<dbReference type="GO" id="GO:0005741">
    <property type="term" value="C:mitochondrial outer membrane"/>
    <property type="evidence" value="ECO:0007669"/>
    <property type="project" value="TreeGrafter"/>
</dbReference>
<feature type="compositionally biased region" description="Basic and acidic residues" evidence="6">
    <location>
        <begin position="241"/>
        <end position="250"/>
    </location>
</feature>
<dbReference type="Pfam" id="PF03073">
    <property type="entry name" value="TspO_MBR"/>
    <property type="match status" value="1"/>
</dbReference>
<evidence type="ECO:0008006" key="10">
    <source>
        <dbReference type="Google" id="ProtNLM"/>
    </source>
</evidence>
<feature type="compositionally biased region" description="Basic and acidic residues" evidence="6">
    <location>
        <begin position="210"/>
        <end position="227"/>
    </location>
</feature>
<feature type="transmembrane region" description="Helical" evidence="7">
    <location>
        <begin position="60"/>
        <end position="82"/>
    </location>
</feature>
<feature type="transmembrane region" description="Helical" evidence="7">
    <location>
        <begin position="20"/>
        <end position="39"/>
    </location>
</feature>
<keyword evidence="4 7" id="KW-1133">Transmembrane helix</keyword>
<keyword evidence="9" id="KW-1185">Reference proteome</keyword>
<evidence type="ECO:0000256" key="6">
    <source>
        <dbReference type="SAM" id="MobiDB-lite"/>
    </source>
</evidence>
<dbReference type="AlphaFoldDB" id="A0AAD4DL89"/>
<comment type="subcellular location">
    <subcellularLocation>
        <location evidence="1">Membrane</location>
        <topology evidence="1">Multi-pass membrane protein</topology>
    </subcellularLocation>
</comment>
<feature type="compositionally biased region" description="Low complexity" evidence="6">
    <location>
        <begin position="228"/>
        <end position="237"/>
    </location>
</feature>
<accession>A0AAD4DL89</accession>
<organism evidence="8 9">
    <name type="scientific">Linnemannia exigua</name>
    <dbReference type="NCBI Taxonomy" id="604196"/>
    <lineage>
        <taxon>Eukaryota</taxon>
        <taxon>Fungi</taxon>
        <taxon>Fungi incertae sedis</taxon>
        <taxon>Mucoromycota</taxon>
        <taxon>Mortierellomycotina</taxon>
        <taxon>Mortierellomycetes</taxon>
        <taxon>Mortierellales</taxon>
        <taxon>Mortierellaceae</taxon>
        <taxon>Linnemannia</taxon>
    </lineage>
</organism>
<dbReference type="InterPro" id="IPR038330">
    <property type="entry name" value="TspO/MBR-related_sf"/>
</dbReference>
<feature type="transmembrane region" description="Helical" evidence="7">
    <location>
        <begin position="128"/>
        <end position="147"/>
    </location>
</feature>
<dbReference type="Gene3D" id="1.20.1260.100">
    <property type="entry name" value="TspO/MBR protein"/>
    <property type="match status" value="1"/>
</dbReference>
<proteinExistence type="inferred from homology"/>
<comment type="similarity">
    <text evidence="2">Belongs to the TspO/BZRP family.</text>
</comment>